<accession>A0A0C4DW81</accession>
<dbReference type="EMBL" id="ADBL01001008">
    <property type="status" value="NOT_ANNOTATED_CDS"/>
    <property type="molecule type" value="Genomic_DNA"/>
</dbReference>
<feature type="region of interest" description="Disordered" evidence="1">
    <location>
        <begin position="95"/>
        <end position="121"/>
    </location>
</feature>
<sequence>MGKEHLELGGGVLQFEHCAAKTTCCQECVTVSDLNILGVSPKFHLTLWVFHQGDKAMDGVLFVDHDRIPPLVRHGTLQGKPFCTRCHVWKQRVGKRSRRSSESAEAAAEFRYQRSPIGEST</sequence>
<evidence type="ECO:0000313" key="2">
    <source>
        <dbReference type="EMBL" id="KLU85225.1"/>
    </source>
</evidence>
<dbReference type="Proteomes" id="UP000011715">
    <property type="component" value="Unassembled WGS sequence"/>
</dbReference>
<evidence type="ECO:0000256" key="1">
    <source>
        <dbReference type="SAM" id="MobiDB-lite"/>
    </source>
</evidence>
<reference evidence="3" key="4">
    <citation type="journal article" date="2015" name="G3 (Bethesda)">
        <title>Genome sequences of three phytopathogenic species of the Magnaporthaceae family of fungi.</title>
        <authorList>
            <person name="Okagaki L.H."/>
            <person name="Nunes C.C."/>
            <person name="Sailsbery J."/>
            <person name="Clay B."/>
            <person name="Brown D."/>
            <person name="John T."/>
            <person name="Oh Y."/>
            <person name="Young N."/>
            <person name="Fitzgerald M."/>
            <person name="Haas B.J."/>
            <person name="Zeng Q."/>
            <person name="Young S."/>
            <person name="Adiconis X."/>
            <person name="Fan L."/>
            <person name="Levin J.Z."/>
            <person name="Mitchell T.K."/>
            <person name="Okubara P.A."/>
            <person name="Farman M.L."/>
            <person name="Kohn L.M."/>
            <person name="Birren B."/>
            <person name="Ma L.-J."/>
            <person name="Dean R.A."/>
        </authorList>
    </citation>
    <scope>NUCLEOTIDE SEQUENCE</scope>
    <source>
        <strain evidence="3">ATCC 64411 / 73-15</strain>
    </source>
</reference>
<dbReference type="EMBL" id="GL876968">
    <property type="protein sequence ID" value="KLU85225.1"/>
    <property type="molecule type" value="Genomic_DNA"/>
</dbReference>
<reference evidence="2" key="1">
    <citation type="submission" date="2010-05" db="EMBL/GenBank/DDBJ databases">
        <title>The Genome Sequence of Magnaporthe poae strain ATCC 64411.</title>
        <authorList>
            <consortium name="The Broad Institute Genome Sequencing Platform"/>
            <consortium name="Broad Institute Genome Sequencing Center for Infectious Disease"/>
            <person name="Ma L.-J."/>
            <person name="Dead R."/>
            <person name="Young S."/>
            <person name="Zeng Q."/>
            <person name="Koehrsen M."/>
            <person name="Alvarado L."/>
            <person name="Berlin A."/>
            <person name="Chapman S.B."/>
            <person name="Chen Z."/>
            <person name="Freedman E."/>
            <person name="Gellesch M."/>
            <person name="Goldberg J."/>
            <person name="Griggs A."/>
            <person name="Gujja S."/>
            <person name="Heilman E.R."/>
            <person name="Heiman D."/>
            <person name="Hepburn T."/>
            <person name="Howarth C."/>
            <person name="Jen D."/>
            <person name="Larson L."/>
            <person name="Mehta T."/>
            <person name="Neiman D."/>
            <person name="Pearson M."/>
            <person name="Roberts A."/>
            <person name="Saif S."/>
            <person name="Shea T."/>
            <person name="Shenoy N."/>
            <person name="Sisk P."/>
            <person name="Stolte C."/>
            <person name="Sykes S."/>
            <person name="Walk T."/>
            <person name="White J."/>
            <person name="Yandava C."/>
            <person name="Haas B."/>
            <person name="Nusbaum C."/>
            <person name="Birren B."/>
        </authorList>
    </citation>
    <scope>NUCLEOTIDE SEQUENCE</scope>
    <source>
        <strain evidence="2">ATCC 64411</strain>
    </source>
</reference>
<organism evidence="3 4">
    <name type="scientific">Magnaporthiopsis poae (strain ATCC 64411 / 73-15)</name>
    <name type="common">Kentucky bluegrass fungus</name>
    <name type="synonym">Magnaporthe poae</name>
    <dbReference type="NCBI Taxonomy" id="644358"/>
    <lineage>
        <taxon>Eukaryota</taxon>
        <taxon>Fungi</taxon>
        <taxon>Dikarya</taxon>
        <taxon>Ascomycota</taxon>
        <taxon>Pezizomycotina</taxon>
        <taxon>Sordariomycetes</taxon>
        <taxon>Sordariomycetidae</taxon>
        <taxon>Magnaporthales</taxon>
        <taxon>Magnaporthaceae</taxon>
        <taxon>Magnaporthiopsis</taxon>
    </lineage>
</organism>
<protein>
    <submittedName>
        <fullName evidence="2 3">Uncharacterized protein</fullName>
    </submittedName>
</protein>
<dbReference type="EnsemblFungi" id="MAPG_04255T0">
    <property type="protein sequence ID" value="MAPG_04255T0"/>
    <property type="gene ID" value="MAPG_04255"/>
</dbReference>
<dbReference type="VEuPathDB" id="FungiDB:MAPG_04255"/>
<reference evidence="4" key="2">
    <citation type="submission" date="2010-05" db="EMBL/GenBank/DDBJ databases">
        <title>The genome sequence of Magnaporthe poae strain ATCC 64411.</title>
        <authorList>
            <person name="Ma L.-J."/>
            <person name="Dead R."/>
            <person name="Young S."/>
            <person name="Zeng Q."/>
            <person name="Koehrsen M."/>
            <person name="Alvarado L."/>
            <person name="Berlin A."/>
            <person name="Chapman S.B."/>
            <person name="Chen Z."/>
            <person name="Freedman E."/>
            <person name="Gellesch M."/>
            <person name="Goldberg J."/>
            <person name="Griggs A."/>
            <person name="Gujja S."/>
            <person name="Heilman E.R."/>
            <person name="Heiman D."/>
            <person name="Hepburn T."/>
            <person name="Howarth C."/>
            <person name="Jen D."/>
            <person name="Larson L."/>
            <person name="Mehta T."/>
            <person name="Neiman D."/>
            <person name="Pearson M."/>
            <person name="Roberts A."/>
            <person name="Saif S."/>
            <person name="Shea T."/>
            <person name="Shenoy N."/>
            <person name="Sisk P."/>
            <person name="Stolte C."/>
            <person name="Sykes S."/>
            <person name="Walk T."/>
            <person name="White J."/>
            <person name="Yandava C."/>
            <person name="Haas B."/>
            <person name="Nusbaum C."/>
            <person name="Birren B."/>
        </authorList>
    </citation>
    <scope>NUCLEOTIDE SEQUENCE [LARGE SCALE GENOMIC DNA]</scope>
    <source>
        <strain evidence="4">ATCC 64411 / 73-15</strain>
    </source>
</reference>
<keyword evidence="4" id="KW-1185">Reference proteome</keyword>
<evidence type="ECO:0000313" key="3">
    <source>
        <dbReference type="EnsemblFungi" id="MAPG_04255T0"/>
    </source>
</evidence>
<dbReference type="AlphaFoldDB" id="A0A0C4DW81"/>
<proteinExistence type="predicted"/>
<name>A0A0C4DW81_MAGP6</name>
<gene>
    <name evidence="2" type="ORF">MAPG_04255</name>
</gene>
<evidence type="ECO:0000313" key="4">
    <source>
        <dbReference type="Proteomes" id="UP000011715"/>
    </source>
</evidence>
<reference evidence="3" key="5">
    <citation type="submission" date="2015-06" db="UniProtKB">
        <authorList>
            <consortium name="EnsemblFungi"/>
        </authorList>
    </citation>
    <scope>IDENTIFICATION</scope>
    <source>
        <strain evidence="3">ATCC 64411</strain>
    </source>
</reference>
<reference evidence="2" key="3">
    <citation type="submission" date="2011-03" db="EMBL/GenBank/DDBJ databases">
        <title>Annotation of Magnaporthe poae ATCC 64411.</title>
        <authorList>
            <person name="Ma L.-J."/>
            <person name="Dead R."/>
            <person name="Young S.K."/>
            <person name="Zeng Q."/>
            <person name="Gargeya S."/>
            <person name="Fitzgerald M."/>
            <person name="Haas B."/>
            <person name="Abouelleil A."/>
            <person name="Alvarado L."/>
            <person name="Arachchi H.M."/>
            <person name="Berlin A."/>
            <person name="Brown A."/>
            <person name="Chapman S.B."/>
            <person name="Chen Z."/>
            <person name="Dunbar C."/>
            <person name="Freedman E."/>
            <person name="Gearin G."/>
            <person name="Gellesch M."/>
            <person name="Goldberg J."/>
            <person name="Griggs A."/>
            <person name="Gujja S."/>
            <person name="Heiman D."/>
            <person name="Howarth C."/>
            <person name="Larson L."/>
            <person name="Lui A."/>
            <person name="MacDonald P.J.P."/>
            <person name="Mehta T."/>
            <person name="Montmayeur A."/>
            <person name="Murphy C."/>
            <person name="Neiman D."/>
            <person name="Pearson M."/>
            <person name="Priest M."/>
            <person name="Roberts A."/>
            <person name="Saif S."/>
            <person name="Shea T."/>
            <person name="Shenoy N."/>
            <person name="Sisk P."/>
            <person name="Stolte C."/>
            <person name="Sykes S."/>
            <person name="Yandava C."/>
            <person name="Wortman J."/>
            <person name="Nusbaum C."/>
            <person name="Birren B."/>
        </authorList>
    </citation>
    <scope>NUCLEOTIDE SEQUENCE</scope>
    <source>
        <strain evidence="2">ATCC 64411</strain>
    </source>
</reference>